<dbReference type="Proteomes" id="UP000070133">
    <property type="component" value="Unassembled WGS sequence"/>
</dbReference>
<comment type="caution">
    <text evidence="1">The sequence shown here is derived from an EMBL/GenBank/DDBJ whole genome shotgun (WGS) entry which is preliminary data.</text>
</comment>
<organism evidence="1 2">
    <name type="scientific">Pseudocercospora eumusae</name>
    <dbReference type="NCBI Taxonomy" id="321146"/>
    <lineage>
        <taxon>Eukaryota</taxon>
        <taxon>Fungi</taxon>
        <taxon>Dikarya</taxon>
        <taxon>Ascomycota</taxon>
        <taxon>Pezizomycotina</taxon>
        <taxon>Dothideomycetes</taxon>
        <taxon>Dothideomycetidae</taxon>
        <taxon>Mycosphaerellales</taxon>
        <taxon>Mycosphaerellaceae</taxon>
        <taxon>Pseudocercospora</taxon>
    </lineage>
</organism>
<dbReference type="PANTHER" id="PTHR20958:SF6">
    <property type="entry name" value="GLYCINE N-ACYLTRANSFERASE-LIKE PROTEIN"/>
    <property type="match status" value="1"/>
</dbReference>
<dbReference type="PANTHER" id="PTHR20958">
    <property type="entry name" value="GLYCINE N-ACYLTRANSFERASE-LIKE PROTEIN"/>
    <property type="match status" value="1"/>
</dbReference>
<dbReference type="EMBL" id="LFZN01000089">
    <property type="protein sequence ID" value="KXS99564.1"/>
    <property type="molecule type" value="Genomic_DNA"/>
</dbReference>
<name>A0A139HAT6_9PEZI</name>
<dbReference type="InterPro" id="IPR016181">
    <property type="entry name" value="Acyl_CoA_acyltransferase"/>
</dbReference>
<gene>
    <name evidence="1" type="ORF">AC578_2219</name>
</gene>
<dbReference type="AlphaFoldDB" id="A0A139HAT6"/>
<accession>A0A139HAT6</accession>
<keyword evidence="2" id="KW-1185">Reference proteome</keyword>
<dbReference type="Gene3D" id="3.40.630.30">
    <property type="match status" value="1"/>
</dbReference>
<dbReference type="STRING" id="321146.A0A139HAT6"/>
<sequence>MPDNGHHQIYQQPLLNNDKIVQAALKALRPQLPTCIPLYRRLQFGRFFPNTILLTNLQDISSSPPPENSWIMAFVDRTCRPETEVWIFASWESSSTTYESKEKKCDDLLVMALVKAISDLSLPESIHQSLLDKTAAETNEKDVSGFSRKDYSAHLFIDSNIILCGAVHESTTKILEGLGLVKNVFDAAPGLVPNHTYVFDVSELPEPKQLPEGLRWGELRYEHFATVRARTQIPRQDKTLADLPNLAIYDVEKGVPIAWVFVGIDASLTTLHVEEEWRGKGLAKMIALKLWREKMDRFWEDGVPKVAHDYVIRGNAASVATSESLGGRHIGDTFWVRLDMSLAR</sequence>
<evidence type="ECO:0000313" key="2">
    <source>
        <dbReference type="Proteomes" id="UP000070133"/>
    </source>
</evidence>
<reference evidence="1 2" key="1">
    <citation type="submission" date="2015-07" db="EMBL/GenBank/DDBJ databases">
        <title>Comparative genomics of the Sigatoka disease complex on banana suggests a link between parallel evolutionary changes in Pseudocercospora fijiensis and Pseudocercospora eumusae and increased virulence on the banana host.</title>
        <authorList>
            <person name="Chang T.-C."/>
            <person name="Salvucci A."/>
            <person name="Crous P.W."/>
            <person name="Stergiopoulos I."/>
        </authorList>
    </citation>
    <scope>NUCLEOTIDE SEQUENCE [LARGE SCALE GENOMIC DNA]</scope>
    <source>
        <strain evidence="1 2">CBS 114824</strain>
    </source>
</reference>
<dbReference type="InterPro" id="IPR053225">
    <property type="entry name" value="Acyl-CoA_N-acyltransferase"/>
</dbReference>
<proteinExistence type="predicted"/>
<protein>
    <recommendedName>
        <fullName evidence="3">FR47-like domain-containing protein</fullName>
    </recommendedName>
</protein>
<evidence type="ECO:0000313" key="1">
    <source>
        <dbReference type="EMBL" id="KXS99564.1"/>
    </source>
</evidence>
<evidence type="ECO:0008006" key="3">
    <source>
        <dbReference type="Google" id="ProtNLM"/>
    </source>
</evidence>
<dbReference type="SUPFAM" id="SSF55729">
    <property type="entry name" value="Acyl-CoA N-acyltransferases (Nat)"/>
    <property type="match status" value="1"/>
</dbReference>
<dbReference type="OrthoDB" id="61870at2759"/>